<organism evidence="2 3">
    <name type="scientific">Candidatus Nephthysia bennettiae</name>
    <dbReference type="NCBI Taxonomy" id="3127016"/>
    <lineage>
        <taxon>Bacteria</taxon>
        <taxon>Bacillati</taxon>
        <taxon>Candidatus Dormiibacterota</taxon>
        <taxon>Candidatus Dormibacteria</taxon>
        <taxon>Candidatus Dormibacterales</taxon>
        <taxon>Candidatus Dormibacteraceae</taxon>
        <taxon>Candidatus Nephthysia</taxon>
    </lineage>
</organism>
<keyword evidence="1" id="KW-1133">Transmembrane helix</keyword>
<feature type="transmembrane region" description="Helical" evidence="1">
    <location>
        <begin position="109"/>
        <end position="130"/>
    </location>
</feature>
<accession>A0A934N8D6</accession>
<feature type="transmembrane region" description="Helical" evidence="1">
    <location>
        <begin position="200"/>
        <end position="224"/>
    </location>
</feature>
<protein>
    <submittedName>
        <fullName evidence="2">DUF3267 domain-containing protein</fullName>
    </submittedName>
</protein>
<feature type="transmembrane region" description="Helical" evidence="1">
    <location>
        <begin position="136"/>
        <end position="161"/>
    </location>
</feature>
<sequence length="292" mass="31879">MGEEKPAYEFELRSDLAGVWMVVSLVLFVAAAAGVGLLYVLLRRSPFESPGSLLLWPVAFLAVLPVHELVHAAFIRLFGGRPRFGAGMKGGMPYLYVTDPGRRFGRNRFLAIALAPLVLMNLAALALLVLNPSWSWTAPALVANTSGAVGDLWVAALLIRFPSWVQVEDRKLGFAVWRSPGRSAAEVLARAPRHRIALPGWVSGWLLSTLAIFAILPSAAITLLRRSNPNAESSTLWLGPLVLASVRRRPGRLPGVGTVAGQINLGLLFLLAALFAGLLVLAWTLWRRWRRR</sequence>
<dbReference type="InterPro" id="IPR021683">
    <property type="entry name" value="DUF3267"/>
</dbReference>
<evidence type="ECO:0000313" key="3">
    <source>
        <dbReference type="Proteomes" id="UP000612893"/>
    </source>
</evidence>
<proteinExistence type="predicted"/>
<feature type="transmembrane region" description="Helical" evidence="1">
    <location>
        <begin position="54"/>
        <end position="79"/>
    </location>
</feature>
<comment type="caution">
    <text evidence="2">The sequence shown here is derived from an EMBL/GenBank/DDBJ whole genome shotgun (WGS) entry which is preliminary data.</text>
</comment>
<name>A0A934N8D6_9BACT</name>
<dbReference type="RefSeq" id="WP_338202926.1">
    <property type="nucleotide sequence ID" value="NZ_JAEKNR010000154.1"/>
</dbReference>
<keyword evidence="1" id="KW-0472">Membrane</keyword>
<dbReference type="Pfam" id="PF11667">
    <property type="entry name" value="DUF3267"/>
    <property type="match status" value="1"/>
</dbReference>
<evidence type="ECO:0000313" key="2">
    <source>
        <dbReference type="EMBL" id="MBJ7599436.1"/>
    </source>
</evidence>
<gene>
    <name evidence="2" type="ORF">JF922_15330</name>
</gene>
<feature type="transmembrane region" description="Helical" evidence="1">
    <location>
        <begin position="263"/>
        <end position="286"/>
    </location>
</feature>
<dbReference type="AlphaFoldDB" id="A0A934N8D6"/>
<feature type="transmembrane region" description="Helical" evidence="1">
    <location>
        <begin position="20"/>
        <end position="42"/>
    </location>
</feature>
<dbReference type="Proteomes" id="UP000612893">
    <property type="component" value="Unassembled WGS sequence"/>
</dbReference>
<keyword evidence="1" id="KW-0812">Transmembrane</keyword>
<reference evidence="2" key="1">
    <citation type="submission" date="2020-10" db="EMBL/GenBank/DDBJ databases">
        <title>Ca. Dormibacterota MAGs.</title>
        <authorList>
            <person name="Montgomery K."/>
        </authorList>
    </citation>
    <scope>NUCLEOTIDE SEQUENCE [LARGE SCALE GENOMIC DNA]</scope>
    <source>
        <strain evidence="2">SC8812_S17_10</strain>
    </source>
</reference>
<keyword evidence="3" id="KW-1185">Reference proteome</keyword>
<evidence type="ECO:0000256" key="1">
    <source>
        <dbReference type="SAM" id="Phobius"/>
    </source>
</evidence>
<dbReference type="EMBL" id="JAEKNR010000154">
    <property type="protein sequence ID" value="MBJ7599436.1"/>
    <property type="molecule type" value="Genomic_DNA"/>
</dbReference>